<evidence type="ECO:0000313" key="3">
    <source>
        <dbReference type="Proteomes" id="UP001500433"/>
    </source>
</evidence>
<proteinExistence type="predicted"/>
<evidence type="ECO:0000313" key="2">
    <source>
        <dbReference type="EMBL" id="GAA4897791.1"/>
    </source>
</evidence>
<keyword evidence="3" id="KW-1185">Reference proteome</keyword>
<dbReference type="EMBL" id="BAABJH010000006">
    <property type="protein sequence ID" value="GAA4897791.1"/>
    <property type="molecule type" value="Genomic_DNA"/>
</dbReference>
<comment type="caution">
    <text evidence="2">The sequence shown here is derived from an EMBL/GenBank/DDBJ whole genome shotgun (WGS) entry which is preliminary data.</text>
</comment>
<dbReference type="Gene3D" id="1.20.120.450">
    <property type="entry name" value="dinb family like domain"/>
    <property type="match status" value="1"/>
</dbReference>
<name>A0ABP9FDX2_9FLAO</name>
<organism evidence="2 3">
    <name type="scientific">Flaviramulus aquimarinus</name>
    <dbReference type="NCBI Taxonomy" id="1170456"/>
    <lineage>
        <taxon>Bacteria</taxon>
        <taxon>Pseudomonadati</taxon>
        <taxon>Bacteroidota</taxon>
        <taxon>Flavobacteriia</taxon>
        <taxon>Flavobacteriales</taxon>
        <taxon>Flavobacteriaceae</taxon>
        <taxon>Flaviramulus</taxon>
    </lineage>
</organism>
<feature type="domain" description="DinB-like" evidence="1">
    <location>
        <begin position="21"/>
        <end position="145"/>
    </location>
</feature>
<dbReference type="SUPFAM" id="SSF109854">
    <property type="entry name" value="DinB/YfiT-like putative metalloenzymes"/>
    <property type="match status" value="1"/>
</dbReference>
<protein>
    <submittedName>
        <fullName evidence="2">DinB family protein</fullName>
    </submittedName>
</protein>
<dbReference type="RefSeq" id="WP_345274321.1">
    <property type="nucleotide sequence ID" value="NZ_BAABJH010000006.1"/>
</dbReference>
<dbReference type="Pfam" id="PF12867">
    <property type="entry name" value="DinB_2"/>
    <property type="match status" value="1"/>
</dbReference>
<gene>
    <name evidence="2" type="ORF">GCM10023311_23210</name>
</gene>
<reference evidence="3" key="1">
    <citation type="journal article" date="2019" name="Int. J. Syst. Evol. Microbiol.">
        <title>The Global Catalogue of Microorganisms (GCM) 10K type strain sequencing project: providing services to taxonomists for standard genome sequencing and annotation.</title>
        <authorList>
            <consortium name="The Broad Institute Genomics Platform"/>
            <consortium name="The Broad Institute Genome Sequencing Center for Infectious Disease"/>
            <person name="Wu L."/>
            <person name="Ma J."/>
        </authorList>
    </citation>
    <scope>NUCLEOTIDE SEQUENCE [LARGE SCALE GENOMIC DNA]</scope>
    <source>
        <strain evidence="3">JCM 18274</strain>
    </source>
</reference>
<accession>A0ABP9FDX2</accession>
<sequence>MKALENRLEHLIQLGVEGISKASESKLTYSVSPEKWSKKEILGHLIDSGVNNLQRFTEIQFKTKPYTFDNYKQADLVKANDYQHAEINELLGLWKAINNRIRYLFSIQNETTLGYKVVLGSGEVSDLQFLMVDYVDHLEYHLKQILG</sequence>
<dbReference type="InterPro" id="IPR024775">
    <property type="entry name" value="DinB-like"/>
</dbReference>
<evidence type="ECO:0000259" key="1">
    <source>
        <dbReference type="Pfam" id="PF12867"/>
    </source>
</evidence>
<dbReference type="Proteomes" id="UP001500433">
    <property type="component" value="Unassembled WGS sequence"/>
</dbReference>
<dbReference type="InterPro" id="IPR034660">
    <property type="entry name" value="DinB/YfiT-like"/>
</dbReference>